<proteinExistence type="predicted"/>
<comment type="caution">
    <text evidence="1">The sequence shown here is derived from an EMBL/GenBank/DDBJ whole genome shotgun (WGS) entry which is preliminary data.</text>
</comment>
<sequence>MLLLHYCKADEQPLYFRSDKQSRDLPKVYINSMKRCLGSEMCTQILFLHSFTGCDSTPRVYGIGKKLEFEELAKGDPEIQSVESTFTQAVRIKQT</sequence>
<gene>
    <name evidence="1" type="ORF">HOLleu_36448</name>
</gene>
<protein>
    <submittedName>
        <fullName evidence="1">Uncharacterized protein</fullName>
    </submittedName>
</protein>
<evidence type="ECO:0000313" key="1">
    <source>
        <dbReference type="EMBL" id="KAJ8023881.1"/>
    </source>
</evidence>
<dbReference type="OrthoDB" id="8195485at2759"/>
<reference evidence="1" key="1">
    <citation type="submission" date="2021-10" db="EMBL/GenBank/DDBJ databases">
        <title>Tropical sea cucumber genome reveals ecological adaptation and Cuvierian tubules defense mechanism.</title>
        <authorList>
            <person name="Chen T."/>
        </authorList>
    </citation>
    <scope>NUCLEOTIDE SEQUENCE</scope>
    <source>
        <strain evidence="1">Nanhai2018</strain>
        <tissue evidence="1">Muscle</tissue>
    </source>
</reference>
<name>A0A9Q0YRE4_HOLLE</name>
<dbReference type="AlphaFoldDB" id="A0A9Q0YRE4"/>
<dbReference type="EMBL" id="JAIZAY010000019">
    <property type="protein sequence ID" value="KAJ8023881.1"/>
    <property type="molecule type" value="Genomic_DNA"/>
</dbReference>
<accession>A0A9Q0YRE4</accession>
<dbReference type="Proteomes" id="UP001152320">
    <property type="component" value="Chromosome 19"/>
</dbReference>
<keyword evidence="2" id="KW-1185">Reference proteome</keyword>
<organism evidence="1 2">
    <name type="scientific">Holothuria leucospilota</name>
    <name type="common">Black long sea cucumber</name>
    <name type="synonym">Mertensiothuria leucospilota</name>
    <dbReference type="NCBI Taxonomy" id="206669"/>
    <lineage>
        <taxon>Eukaryota</taxon>
        <taxon>Metazoa</taxon>
        <taxon>Echinodermata</taxon>
        <taxon>Eleutherozoa</taxon>
        <taxon>Echinozoa</taxon>
        <taxon>Holothuroidea</taxon>
        <taxon>Aspidochirotacea</taxon>
        <taxon>Aspidochirotida</taxon>
        <taxon>Holothuriidae</taxon>
        <taxon>Holothuria</taxon>
    </lineage>
</organism>
<evidence type="ECO:0000313" key="2">
    <source>
        <dbReference type="Proteomes" id="UP001152320"/>
    </source>
</evidence>